<dbReference type="Gene3D" id="3.20.20.70">
    <property type="entry name" value="Aldolase class I"/>
    <property type="match status" value="1"/>
</dbReference>
<comment type="catalytic activity">
    <reaction evidence="3">
        <text>D-glyceraldehyde 3-phosphate = dihydroxyacetone phosphate</text>
        <dbReference type="Rhea" id="RHEA:18585"/>
        <dbReference type="ChEBI" id="CHEBI:57642"/>
        <dbReference type="ChEBI" id="CHEBI:59776"/>
        <dbReference type="EC" id="5.3.1.1"/>
    </reaction>
</comment>
<evidence type="ECO:0000313" key="4">
    <source>
        <dbReference type="EMBL" id="VEU56096.1"/>
    </source>
</evidence>
<protein>
    <recommendedName>
        <fullName evidence="3">Triosephosphate isomerase</fullName>
        <ecNumber evidence="3">5.3.1.1</ecNumber>
    </recommendedName>
</protein>
<comment type="pathway">
    <text evidence="3">Carbohydrate degradation; glycolysis; D-glyceraldehyde 3-phosphate from glycerone phosphate: step 1/1.</text>
</comment>
<dbReference type="UniPathway" id="UPA00138"/>
<keyword evidence="3" id="KW-0324">Glycolysis</keyword>
<comment type="subcellular location">
    <subcellularLocation>
        <location evidence="3">Cytoplasm</location>
    </subcellularLocation>
</comment>
<dbReference type="UniPathway" id="UPA00109">
    <property type="reaction ID" value="UER00189"/>
</dbReference>
<comment type="similarity">
    <text evidence="1 3">Belongs to the triosephosphate isomerase family.</text>
</comment>
<gene>
    <name evidence="4" type="primary">tpiA_2</name>
    <name evidence="4" type="ORF">NCTC10113_00977</name>
</gene>
<organism evidence="4">
    <name type="scientific">Metamycoplasma salivarium</name>
    <name type="common">Mycoplasma salivarium</name>
    <dbReference type="NCBI Taxonomy" id="2124"/>
    <lineage>
        <taxon>Bacteria</taxon>
        <taxon>Bacillati</taxon>
        <taxon>Mycoplasmatota</taxon>
        <taxon>Mycoplasmoidales</taxon>
        <taxon>Metamycoplasmataceae</taxon>
        <taxon>Metamycoplasma</taxon>
    </lineage>
</organism>
<geneLocation type="plasmid" evidence="4">
    <name>2</name>
</geneLocation>
<keyword evidence="2 3" id="KW-0413">Isomerase</keyword>
<evidence type="ECO:0000256" key="2">
    <source>
        <dbReference type="ARBA" id="ARBA00023235"/>
    </source>
</evidence>
<dbReference type="GO" id="GO:0005829">
    <property type="term" value="C:cytosol"/>
    <property type="evidence" value="ECO:0007669"/>
    <property type="project" value="TreeGrafter"/>
</dbReference>
<reference evidence="4" key="1">
    <citation type="submission" date="2019-01" db="EMBL/GenBank/DDBJ databases">
        <authorList>
            <consortium name="Pathogen Informatics"/>
        </authorList>
    </citation>
    <scope>NUCLEOTIDE SEQUENCE [LARGE SCALE GENOMIC DNA]</scope>
    <source>
        <strain evidence="4">NCTC10113</strain>
    </source>
</reference>
<comment type="subunit">
    <text evidence="3">Homodimer.</text>
</comment>
<dbReference type="PANTHER" id="PTHR21139">
    <property type="entry name" value="TRIOSEPHOSPHATE ISOMERASE"/>
    <property type="match status" value="1"/>
</dbReference>
<dbReference type="GO" id="GO:0004807">
    <property type="term" value="F:triose-phosphate isomerase activity"/>
    <property type="evidence" value="ECO:0007669"/>
    <property type="project" value="UniProtKB-EC"/>
</dbReference>
<dbReference type="GO" id="GO:0006096">
    <property type="term" value="P:glycolytic process"/>
    <property type="evidence" value="ECO:0007669"/>
    <property type="project" value="UniProtKB-UniPathway"/>
</dbReference>
<evidence type="ECO:0000256" key="1">
    <source>
        <dbReference type="ARBA" id="ARBA00007422"/>
    </source>
</evidence>
<dbReference type="GO" id="GO:0046166">
    <property type="term" value="P:glyceraldehyde-3-phosphate biosynthetic process"/>
    <property type="evidence" value="ECO:0007669"/>
    <property type="project" value="TreeGrafter"/>
</dbReference>
<keyword evidence="3" id="KW-0963">Cytoplasm</keyword>
<dbReference type="PROSITE" id="PS51440">
    <property type="entry name" value="TIM_2"/>
    <property type="match status" value="1"/>
</dbReference>
<evidence type="ECO:0000256" key="3">
    <source>
        <dbReference type="RuleBase" id="RU363013"/>
    </source>
</evidence>
<dbReference type="RefSeq" id="WP_024543969.1">
    <property type="nucleotide sequence ID" value="NZ_LR214938.2"/>
</dbReference>
<keyword evidence="4" id="KW-0614">Plasmid</keyword>
<dbReference type="GO" id="GO:0006094">
    <property type="term" value="P:gluconeogenesis"/>
    <property type="evidence" value="ECO:0007669"/>
    <property type="project" value="UniProtKB-UniPathway"/>
</dbReference>
<dbReference type="CDD" id="cd00311">
    <property type="entry name" value="TIM"/>
    <property type="match status" value="1"/>
</dbReference>
<sequence length="242" mass="27744">MKYIIGNLKMELSYNESIKYLNEINDLTKNKEINLERIYLGIALSHDALSLSLNYPNRKFHIGAQNIFHLEKGPYTGEVSIKSAQELKLDFIILGHSLRRQMFNETNQIINDKLLAFEKYNIMPIICIGETLKEFTEEKTKQTIKRQLKKCLQNVKHHRFLISYEPIYAIGNGMVPEISHIENIIKIIKDYVGYDIPVLYGGSVSNSNINTLKNMKNIDGFLVGTAAIDPSNFIAMCKKVND</sequence>
<dbReference type="InterPro" id="IPR035990">
    <property type="entry name" value="TIM_sf"/>
</dbReference>
<dbReference type="EMBL" id="LR214939">
    <property type="protein sequence ID" value="VEU56096.1"/>
    <property type="molecule type" value="Genomic_DNA"/>
</dbReference>
<dbReference type="AlphaFoldDB" id="A0A448ZY53"/>
<keyword evidence="3" id="KW-0312">Gluconeogenesis</keyword>
<comment type="pathway">
    <text evidence="3">Carbohydrate biosynthesis; gluconeogenesis.</text>
</comment>
<name>A0A448ZY53_METSV</name>
<dbReference type="SUPFAM" id="SSF51351">
    <property type="entry name" value="Triosephosphate isomerase (TIM)"/>
    <property type="match status" value="1"/>
</dbReference>
<dbReference type="Pfam" id="PF00121">
    <property type="entry name" value="TIM"/>
    <property type="match status" value="1"/>
</dbReference>
<dbReference type="InterPro" id="IPR013785">
    <property type="entry name" value="Aldolase_TIM"/>
</dbReference>
<dbReference type="EC" id="5.3.1.1" evidence="3"/>
<dbReference type="PANTHER" id="PTHR21139:SF42">
    <property type="entry name" value="TRIOSEPHOSPHATE ISOMERASE"/>
    <property type="match status" value="1"/>
</dbReference>
<accession>A0A448ZY53</accession>
<dbReference type="GO" id="GO:0019563">
    <property type="term" value="P:glycerol catabolic process"/>
    <property type="evidence" value="ECO:0007669"/>
    <property type="project" value="TreeGrafter"/>
</dbReference>
<proteinExistence type="inferred from homology"/>
<dbReference type="InterPro" id="IPR000652">
    <property type="entry name" value="Triosephosphate_isomerase"/>
</dbReference>